<feature type="compositionally biased region" description="Basic residues" evidence="5">
    <location>
        <begin position="1"/>
        <end position="19"/>
    </location>
</feature>
<dbReference type="Gene3D" id="3.80.10.10">
    <property type="entry name" value="Ribonuclease Inhibitor"/>
    <property type="match status" value="1"/>
</dbReference>
<keyword evidence="3" id="KW-0732">Signal</keyword>
<dbReference type="AlphaFoldDB" id="A0A427BAK5"/>
<comment type="caution">
    <text evidence="6">The sequence shown here is derived from an EMBL/GenBank/DDBJ whole genome shotgun (WGS) entry which is preliminary data.</text>
</comment>
<gene>
    <name evidence="6" type="ORF">B296_00001562</name>
</gene>
<sequence length="547" mass="58608">MKCVGGRRKKKKQQQKRGGHVFLQRRNNSHGRGGAAHGSPSPGVNPAEVGDDAGEDAADRPRHEADAALEWVAHARVPARRALPRRPPPRHHDAALAAASSGGVGGAVAVAVAVEDDDVTEAGVMVEVTAGVDGAVASRGPGPGLGRQLFHLRLHVYRLDFENILQYRAYFVIQRFKQTVTCDPKNKTGSWTGFRICNNDGRGYQGFYCETPPGLNNMRTIASVDFNGFTLSAPTVCGFVDQLPDLALFHANSNSFGGTVPALASLPFFYELDLSNNRLSGGFPASVLPLVNLAFLDLRYNGYAGPVPPAVFLIRTDVLFLNNNGFTQNIPPNLGSTTAAYLTLANNDFTGPIPSSIGKACDTLIEVLFLGNRLSGCLPYEAGLLKKATVFDAGSNQITGPIPLSFGCLQKVEQLNLAGNLLYGEVPDVVCRLAKYGHLANLSLSDNYFTSVAPSCAGLIQQKVLDVKKNCIPGLPNQRSPEACAWFLKRPKITCPNAHYIPCHLPWAGRDELDSAASSAPAVDGARDKSPASGYTTYKALRHHDEP</sequence>
<dbReference type="InterPro" id="IPR001611">
    <property type="entry name" value="Leu-rich_rpt"/>
</dbReference>
<name>A0A427BAK5_ENSVE</name>
<feature type="region of interest" description="Disordered" evidence="5">
    <location>
        <begin position="518"/>
        <end position="547"/>
    </location>
</feature>
<evidence type="ECO:0000256" key="4">
    <source>
        <dbReference type="ARBA" id="ARBA00022737"/>
    </source>
</evidence>
<keyword evidence="4" id="KW-0677">Repeat</keyword>
<feature type="region of interest" description="Disordered" evidence="5">
    <location>
        <begin position="1"/>
        <end position="62"/>
    </location>
</feature>
<evidence type="ECO:0008006" key="8">
    <source>
        <dbReference type="Google" id="ProtNLM"/>
    </source>
</evidence>
<protein>
    <recommendedName>
        <fullName evidence="8">Leucine-rich repeat-containing N-terminal plant-type domain-containing protein</fullName>
    </recommendedName>
</protein>
<evidence type="ECO:0000256" key="1">
    <source>
        <dbReference type="ARBA" id="ARBA00004613"/>
    </source>
</evidence>
<dbReference type="InterPro" id="IPR032675">
    <property type="entry name" value="LRR_dom_sf"/>
</dbReference>
<comment type="subcellular location">
    <subcellularLocation>
        <location evidence="1">Secreted</location>
    </subcellularLocation>
</comment>
<evidence type="ECO:0000256" key="5">
    <source>
        <dbReference type="SAM" id="MobiDB-lite"/>
    </source>
</evidence>
<evidence type="ECO:0000256" key="3">
    <source>
        <dbReference type="ARBA" id="ARBA00022729"/>
    </source>
</evidence>
<dbReference type="PANTHER" id="PTHR32093">
    <property type="entry name" value="LEUCINE-RICH REPEAT EXTENSIN-LIKE PROTEIN 3-RELATED"/>
    <property type="match status" value="1"/>
</dbReference>
<dbReference type="Pfam" id="PF00560">
    <property type="entry name" value="LRR_1"/>
    <property type="match status" value="1"/>
</dbReference>
<reference evidence="6 7" key="1">
    <citation type="journal article" date="2014" name="Agronomy (Basel)">
        <title>A Draft Genome Sequence for Ensete ventricosum, the Drought-Tolerant Tree Against Hunger.</title>
        <authorList>
            <person name="Harrison J."/>
            <person name="Moore K.A."/>
            <person name="Paszkiewicz K."/>
            <person name="Jones T."/>
            <person name="Grant M."/>
            <person name="Ambacheew D."/>
            <person name="Muzemil S."/>
            <person name="Studholme D.J."/>
        </authorList>
    </citation>
    <scope>NUCLEOTIDE SEQUENCE [LARGE SCALE GENOMIC DNA]</scope>
</reference>
<dbReference type="Proteomes" id="UP000287651">
    <property type="component" value="Unassembled WGS sequence"/>
</dbReference>
<keyword evidence="2" id="KW-0964">Secreted</keyword>
<dbReference type="PANTHER" id="PTHR32093:SF128">
    <property type="entry name" value="LEUCINE-RICH REPEAT-CONTAINING N-TERMINAL PLANT-TYPE DOMAIN-CONTAINING PROTEIN"/>
    <property type="match status" value="1"/>
</dbReference>
<organism evidence="6 7">
    <name type="scientific">Ensete ventricosum</name>
    <name type="common">Abyssinian banana</name>
    <name type="synonym">Musa ensete</name>
    <dbReference type="NCBI Taxonomy" id="4639"/>
    <lineage>
        <taxon>Eukaryota</taxon>
        <taxon>Viridiplantae</taxon>
        <taxon>Streptophyta</taxon>
        <taxon>Embryophyta</taxon>
        <taxon>Tracheophyta</taxon>
        <taxon>Spermatophyta</taxon>
        <taxon>Magnoliopsida</taxon>
        <taxon>Liliopsida</taxon>
        <taxon>Zingiberales</taxon>
        <taxon>Musaceae</taxon>
        <taxon>Ensete</taxon>
    </lineage>
</organism>
<dbReference type="GO" id="GO:0005576">
    <property type="term" value="C:extracellular region"/>
    <property type="evidence" value="ECO:0007669"/>
    <property type="project" value="UniProtKB-SubCell"/>
</dbReference>
<proteinExistence type="predicted"/>
<evidence type="ECO:0000256" key="2">
    <source>
        <dbReference type="ARBA" id="ARBA00022525"/>
    </source>
</evidence>
<accession>A0A427BAK5</accession>
<dbReference type="SUPFAM" id="SSF52058">
    <property type="entry name" value="L domain-like"/>
    <property type="match status" value="1"/>
</dbReference>
<dbReference type="InterPro" id="IPR051582">
    <property type="entry name" value="LRR_extensin-like_regulator"/>
</dbReference>
<evidence type="ECO:0000313" key="6">
    <source>
        <dbReference type="EMBL" id="RRT85484.1"/>
    </source>
</evidence>
<evidence type="ECO:0000313" key="7">
    <source>
        <dbReference type="Proteomes" id="UP000287651"/>
    </source>
</evidence>
<dbReference type="EMBL" id="AMZH03000108">
    <property type="protein sequence ID" value="RRT85484.1"/>
    <property type="molecule type" value="Genomic_DNA"/>
</dbReference>